<evidence type="ECO:0000256" key="1">
    <source>
        <dbReference type="SAM" id="MobiDB-lite"/>
    </source>
</evidence>
<reference evidence="2 3" key="1">
    <citation type="submission" date="2024-06" db="EMBL/GenBank/DDBJ databases">
        <authorList>
            <person name="Campbell A.G."/>
        </authorList>
    </citation>
    <scope>NUCLEOTIDE SEQUENCE [LARGE SCALE GENOMIC DNA]</scope>
    <source>
        <strain evidence="2 3">EM12</strain>
    </source>
</reference>
<sequence length="106" mass="10486">MAVLLHDGALAGVAVAVTLAHHRAVVLMSVLDAVRVIELAVLVAASVRRTSPRPSSRGTPGNGAWDAGPPPAKHRGAVVGTAAQWLGACAIAASGGALLVCAGFCC</sequence>
<gene>
    <name evidence="2" type="ORF">ABS772_05785</name>
</gene>
<accession>A0ABV1QJ52</accession>
<dbReference type="EMBL" id="JBELQE010000037">
    <property type="protein sequence ID" value="MER2249423.1"/>
    <property type="molecule type" value="Genomic_DNA"/>
</dbReference>
<keyword evidence="3" id="KW-1185">Reference proteome</keyword>
<proteinExistence type="predicted"/>
<comment type="caution">
    <text evidence="2">The sequence shown here is derived from an EMBL/GenBank/DDBJ whole genome shotgun (WGS) entry which is preliminary data.</text>
</comment>
<evidence type="ECO:0000313" key="3">
    <source>
        <dbReference type="Proteomes" id="UP001480955"/>
    </source>
</evidence>
<feature type="compositionally biased region" description="Low complexity" evidence="1">
    <location>
        <begin position="48"/>
        <end position="59"/>
    </location>
</feature>
<evidence type="ECO:0000313" key="2">
    <source>
        <dbReference type="EMBL" id="MER2249423.1"/>
    </source>
</evidence>
<dbReference type="Proteomes" id="UP001480955">
    <property type="component" value="Unassembled WGS sequence"/>
</dbReference>
<feature type="non-terminal residue" evidence="2">
    <location>
        <position position="106"/>
    </location>
</feature>
<feature type="region of interest" description="Disordered" evidence="1">
    <location>
        <begin position="48"/>
        <end position="75"/>
    </location>
</feature>
<name>A0ABV1QJ52_9HYPH</name>
<dbReference type="RefSeq" id="WP_350392935.1">
    <property type="nucleotide sequence ID" value="NZ_JBELQE010000037.1"/>
</dbReference>
<protein>
    <submittedName>
        <fullName evidence="2">Uncharacterized protein</fullName>
    </submittedName>
</protein>
<organism evidence="2 3">
    <name type="scientific">Methylorubrum podarium</name>
    <dbReference type="NCBI Taxonomy" id="200476"/>
    <lineage>
        <taxon>Bacteria</taxon>
        <taxon>Pseudomonadati</taxon>
        <taxon>Pseudomonadota</taxon>
        <taxon>Alphaproteobacteria</taxon>
        <taxon>Hyphomicrobiales</taxon>
        <taxon>Methylobacteriaceae</taxon>
        <taxon>Methylorubrum</taxon>
    </lineage>
</organism>